<dbReference type="AlphaFoldDB" id="A0A438H2V5"/>
<proteinExistence type="predicted"/>
<reference evidence="1 2" key="1">
    <citation type="journal article" date="2018" name="PLoS Genet.">
        <title>Population sequencing reveals clonal diversity and ancestral inbreeding in the grapevine cultivar Chardonnay.</title>
        <authorList>
            <person name="Roach M.J."/>
            <person name="Johnson D.L."/>
            <person name="Bohlmann J."/>
            <person name="van Vuuren H.J."/>
            <person name="Jones S.J."/>
            <person name="Pretorius I.S."/>
            <person name="Schmidt S.A."/>
            <person name="Borneman A.R."/>
        </authorList>
    </citation>
    <scope>NUCLEOTIDE SEQUENCE [LARGE SCALE GENOMIC DNA]</scope>
    <source>
        <strain evidence="2">cv. Chardonnay</strain>
        <tissue evidence="1">Leaf</tissue>
    </source>
</reference>
<gene>
    <name evidence="1" type="ORF">CK203_048469</name>
</gene>
<dbReference type="EMBL" id="QGNW01000292">
    <property type="protein sequence ID" value="RVW78643.1"/>
    <property type="molecule type" value="Genomic_DNA"/>
</dbReference>
<sequence>MQQEISEACMLLTTTRDIWKIVRQTYSEARDAAHIYEIKTEIDATKQGSPEVVVGKGQLQWIIKFYLVAKLKALKSKLKEWNRDVFAKVEVRKTLALNQMDYWDAKKKTSTLSLEELEVRKEAREDYKKWVLLEENLGGKNLEKCGRKKETEISDSFTR</sequence>
<organism evidence="1 2">
    <name type="scientific">Vitis vinifera</name>
    <name type="common">Grape</name>
    <dbReference type="NCBI Taxonomy" id="29760"/>
    <lineage>
        <taxon>Eukaryota</taxon>
        <taxon>Viridiplantae</taxon>
        <taxon>Streptophyta</taxon>
        <taxon>Embryophyta</taxon>
        <taxon>Tracheophyta</taxon>
        <taxon>Spermatophyta</taxon>
        <taxon>Magnoliopsida</taxon>
        <taxon>eudicotyledons</taxon>
        <taxon>Gunneridae</taxon>
        <taxon>Pentapetalae</taxon>
        <taxon>rosids</taxon>
        <taxon>Vitales</taxon>
        <taxon>Vitaceae</taxon>
        <taxon>Viteae</taxon>
        <taxon>Vitis</taxon>
    </lineage>
</organism>
<evidence type="ECO:0000313" key="2">
    <source>
        <dbReference type="Proteomes" id="UP000288805"/>
    </source>
</evidence>
<dbReference type="Proteomes" id="UP000288805">
    <property type="component" value="Unassembled WGS sequence"/>
</dbReference>
<protein>
    <submittedName>
        <fullName evidence="1">Uncharacterized protein</fullName>
    </submittedName>
</protein>
<comment type="caution">
    <text evidence="1">The sequence shown here is derived from an EMBL/GenBank/DDBJ whole genome shotgun (WGS) entry which is preliminary data.</text>
</comment>
<accession>A0A438H2V5</accession>
<evidence type="ECO:0000313" key="1">
    <source>
        <dbReference type="EMBL" id="RVW78643.1"/>
    </source>
</evidence>
<name>A0A438H2V5_VITVI</name>